<dbReference type="PANTHER" id="PTHR48016">
    <property type="entry name" value="MAP KINASE KINASE KINASE SSK2-RELATED-RELATED"/>
    <property type="match status" value="1"/>
</dbReference>
<evidence type="ECO:0000313" key="7">
    <source>
        <dbReference type="EMBL" id="GMF65066.1"/>
    </source>
</evidence>
<organism evidence="7 8">
    <name type="scientific">Phytophthora lilii</name>
    <dbReference type="NCBI Taxonomy" id="2077276"/>
    <lineage>
        <taxon>Eukaryota</taxon>
        <taxon>Sar</taxon>
        <taxon>Stramenopiles</taxon>
        <taxon>Oomycota</taxon>
        <taxon>Peronosporomycetes</taxon>
        <taxon>Peronosporales</taxon>
        <taxon>Peronosporaceae</taxon>
        <taxon>Phytophthora</taxon>
    </lineage>
</organism>
<dbReference type="InterPro" id="IPR000719">
    <property type="entry name" value="Prot_kinase_dom"/>
</dbReference>
<feature type="compositionally biased region" description="Acidic residues" evidence="5">
    <location>
        <begin position="103"/>
        <end position="118"/>
    </location>
</feature>
<feature type="region of interest" description="Disordered" evidence="5">
    <location>
        <begin position="477"/>
        <end position="568"/>
    </location>
</feature>
<feature type="compositionally biased region" description="Polar residues" evidence="5">
    <location>
        <begin position="452"/>
        <end position="461"/>
    </location>
</feature>
<dbReference type="OrthoDB" id="266718at2759"/>
<accession>A0A9W6YJE2</accession>
<feature type="region of interest" description="Disordered" evidence="5">
    <location>
        <begin position="409"/>
        <end position="461"/>
    </location>
</feature>
<feature type="region of interest" description="Disordered" evidence="5">
    <location>
        <begin position="94"/>
        <end position="118"/>
    </location>
</feature>
<dbReference type="Gene3D" id="1.10.510.10">
    <property type="entry name" value="Transferase(Phosphotransferase) domain 1"/>
    <property type="match status" value="1"/>
</dbReference>
<gene>
    <name evidence="7" type="ORF">Plil01_001779200</name>
</gene>
<keyword evidence="8" id="KW-1185">Reference proteome</keyword>
<keyword evidence="1" id="KW-0808">Transferase</keyword>
<evidence type="ECO:0000313" key="8">
    <source>
        <dbReference type="Proteomes" id="UP001165083"/>
    </source>
</evidence>
<feature type="compositionally biased region" description="Basic and acidic residues" evidence="5">
    <location>
        <begin position="480"/>
        <end position="492"/>
    </location>
</feature>
<reference evidence="7" key="1">
    <citation type="submission" date="2023-04" db="EMBL/GenBank/DDBJ databases">
        <title>Phytophthora lilii NBRC 32176.</title>
        <authorList>
            <person name="Ichikawa N."/>
            <person name="Sato H."/>
            <person name="Tonouchi N."/>
        </authorList>
    </citation>
    <scope>NUCLEOTIDE SEQUENCE</scope>
    <source>
        <strain evidence="7">NBRC 32176</strain>
    </source>
</reference>
<keyword evidence="2" id="KW-0547">Nucleotide-binding</keyword>
<comment type="caution">
    <text evidence="7">The sequence shown here is derived from an EMBL/GenBank/DDBJ whole genome shotgun (WGS) entry which is preliminary data.</text>
</comment>
<sequence length="586" mass="64283">MGSGASRQALLQHSDSRINALLAEARKNPEDERLLELALENIPPGMRIELCDLRRPSTERSSPYVERWCHDATTSLHEAEISGDGGATDVAAEISDEKTGRDGEDEEEEGYSTDDFEDDEVTEWKKGASIGAGSYGTVHTGSLMAVKEILISEETDTAIREATREVELLRSLKHENIVKYLGCHVDTEAQTLSIFTEWVPGGSLEHNRKLFGGNERVVRRFTHQLLSGVAYLHSKNIIHHDIKVSSCTEVIHALLVSNVGLQPANILVDQNGVVKIADFGSSRLINSATMASGSTRSLHGTPNYMAPEVIKQTSGRSRKADIWSIGCTVLRLLTGRPLWGDRHFDSQAALLYYIANIEEIPPLPDGLSAEAQAFILACLQIDPAMRPSAAKLLNYPFVQYAGHKPDPVAPEPVAVSAPRRHTAPAVSSPSASSAHRPRRSERRHESSKETEPGTNENPSASLTRRASLVATLFSPQDAHTSLREEAPEKEAAEGIASVDFTPANSLSDATHSPRFDPEDPTARSENNGDLVVTSWDDQPIMSAAARKDREKHEAELAEAARRSQERQRRYQEEVAAYIRESFAGRS</sequence>
<evidence type="ECO:0000256" key="5">
    <source>
        <dbReference type="SAM" id="MobiDB-lite"/>
    </source>
</evidence>
<dbReference type="CDD" id="cd06606">
    <property type="entry name" value="STKc_MAPKKK"/>
    <property type="match status" value="1"/>
</dbReference>
<dbReference type="GO" id="GO:0004672">
    <property type="term" value="F:protein kinase activity"/>
    <property type="evidence" value="ECO:0007669"/>
    <property type="project" value="InterPro"/>
</dbReference>
<feature type="compositionally biased region" description="Basic and acidic residues" evidence="5">
    <location>
        <begin position="545"/>
        <end position="568"/>
    </location>
</feature>
<feature type="compositionally biased region" description="Basic and acidic residues" evidence="5">
    <location>
        <begin position="511"/>
        <end position="522"/>
    </location>
</feature>
<proteinExistence type="predicted"/>
<evidence type="ECO:0000256" key="4">
    <source>
        <dbReference type="ARBA" id="ARBA00022840"/>
    </source>
</evidence>
<name>A0A9W6YJE2_9STRA</name>
<keyword evidence="3" id="KW-0418">Kinase</keyword>
<dbReference type="InterPro" id="IPR050538">
    <property type="entry name" value="MAP_kinase_kinase_kinase"/>
</dbReference>
<evidence type="ECO:0000256" key="2">
    <source>
        <dbReference type="ARBA" id="ARBA00022741"/>
    </source>
</evidence>
<keyword evidence="4" id="KW-0067">ATP-binding</keyword>
<feature type="compositionally biased region" description="Basic and acidic residues" evidence="5">
    <location>
        <begin position="442"/>
        <end position="451"/>
    </location>
</feature>
<dbReference type="Gene3D" id="3.30.200.20">
    <property type="entry name" value="Phosphorylase Kinase, domain 1"/>
    <property type="match status" value="1"/>
</dbReference>
<evidence type="ECO:0000256" key="1">
    <source>
        <dbReference type="ARBA" id="ARBA00022679"/>
    </source>
</evidence>
<dbReference type="EMBL" id="BSXW01012442">
    <property type="protein sequence ID" value="GMF65066.1"/>
    <property type="molecule type" value="Genomic_DNA"/>
</dbReference>
<feature type="domain" description="Protein kinase" evidence="6">
    <location>
        <begin position="124"/>
        <end position="398"/>
    </location>
</feature>
<dbReference type="Proteomes" id="UP001165083">
    <property type="component" value="Unassembled WGS sequence"/>
</dbReference>
<dbReference type="SUPFAM" id="SSF56112">
    <property type="entry name" value="Protein kinase-like (PK-like)"/>
    <property type="match status" value="1"/>
</dbReference>
<dbReference type="AlphaFoldDB" id="A0A9W6YJE2"/>
<protein>
    <submittedName>
        <fullName evidence="7">Unnamed protein product</fullName>
    </submittedName>
</protein>
<dbReference type="PANTHER" id="PTHR48016:SF56">
    <property type="entry name" value="MAPKK KINASE"/>
    <property type="match status" value="1"/>
</dbReference>
<dbReference type="PROSITE" id="PS50011">
    <property type="entry name" value="PROTEIN_KINASE_DOM"/>
    <property type="match status" value="1"/>
</dbReference>
<evidence type="ECO:0000256" key="3">
    <source>
        <dbReference type="ARBA" id="ARBA00022777"/>
    </source>
</evidence>
<dbReference type="Pfam" id="PF00069">
    <property type="entry name" value="Pkinase"/>
    <property type="match status" value="2"/>
</dbReference>
<evidence type="ECO:0000259" key="6">
    <source>
        <dbReference type="PROSITE" id="PS50011"/>
    </source>
</evidence>
<dbReference type="GO" id="GO:0005524">
    <property type="term" value="F:ATP binding"/>
    <property type="evidence" value="ECO:0007669"/>
    <property type="project" value="UniProtKB-KW"/>
</dbReference>
<dbReference type="InterPro" id="IPR011009">
    <property type="entry name" value="Kinase-like_dom_sf"/>
</dbReference>